<dbReference type="Proteomes" id="UP000601435">
    <property type="component" value="Unassembled WGS sequence"/>
</dbReference>
<dbReference type="AlphaFoldDB" id="A0A813CI25"/>
<organism evidence="1 2">
    <name type="scientific">Symbiodinium necroappetens</name>
    <dbReference type="NCBI Taxonomy" id="1628268"/>
    <lineage>
        <taxon>Eukaryota</taxon>
        <taxon>Sar</taxon>
        <taxon>Alveolata</taxon>
        <taxon>Dinophyceae</taxon>
        <taxon>Suessiales</taxon>
        <taxon>Symbiodiniaceae</taxon>
        <taxon>Symbiodinium</taxon>
    </lineage>
</organism>
<proteinExistence type="predicted"/>
<accession>A0A813CI25</accession>
<dbReference type="EMBL" id="CAJNJA010097605">
    <property type="protein sequence ID" value="CAE7942752.1"/>
    <property type="molecule type" value="Genomic_DNA"/>
</dbReference>
<evidence type="ECO:0000313" key="1">
    <source>
        <dbReference type="EMBL" id="CAE7942752.1"/>
    </source>
</evidence>
<name>A0A813CI25_9DINO</name>
<protein>
    <submittedName>
        <fullName evidence="1">Uncharacterized protein</fullName>
    </submittedName>
</protein>
<comment type="caution">
    <text evidence="1">The sequence shown here is derived from an EMBL/GenBank/DDBJ whole genome shotgun (WGS) entry which is preliminary data.</text>
</comment>
<gene>
    <name evidence="1" type="ORF">SNEC2469_LOCUS34784</name>
</gene>
<reference evidence="1" key="1">
    <citation type="submission" date="2021-02" db="EMBL/GenBank/DDBJ databases">
        <authorList>
            <person name="Dougan E. K."/>
            <person name="Rhodes N."/>
            <person name="Thang M."/>
            <person name="Chan C."/>
        </authorList>
    </citation>
    <scope>NUCLEOTIDE SEQUENCE</scope>
</reference>
<keyword evidence="2" id="KW-1185">Reference proteome</keyword>
<feature type="non-terminal residue" evidence="1">
    <location>
        <position position="1"/>
    </location>
</feature>
<sequence length="254" mass="28012">DDWASVLGVLDADYDRVVYFESLALPFGASSALTGFNRAARAPRIIMSRLLYLVNTSFFDDYCQLEVEALTGSADQTALDLLALLGWEVSGGDKLKPFDVQFTVLGAVVSFEEAQRGLIRVRNKPGRVDDVLGLFHRLREDPVANARILPSLKGRQSGAKVTQQVLDAVDSAVDMNRRVLGFVDNEAAKSALIRNYSPLVDATAMLSEVASWDMFLGCLPWYCRVPSKSNIADAASRLSFGECEESFRKIEPMY</sequence>
<evidence type="ECO:0000313" key="2">
    <source>
        <dbReference type="Proteomes" id="UP000601435"/>
    </source>
</evidence>